<evidence type="ECO:0000259" key="1">
    <source>
        <dbReference type="PROSITE" id="PS50209"/>
    </source>
</evidence>
<organism evidence="2 3">
    <name type="scientific">Amphilophus citrinellus</name>
    <name type="common">Midas cichlid</name>
    <name type="synonym">Cichlasoma citrinellum</name>
    <dbReference type="NCBI Taxonomy" id="61819"/>
    <lineage>
        <taxon>Eukaryota</taxon>
        <taxon>Metazoa</taxon>
        <taxon>Chordata</taxon>
        <taxon>Craniata</taxon>
        <taxon>Vertebrata</taxon>
        <taxon>Euteleostomi</taxon>
        <taxon>Actinopterygii</taxon>
        <taxon>Neopterygii</taxon>
        <taxon>Teleostei</taxon>
        <taxon>Neoteleostei</taxon>
        <taxon>Acanthomorphata</taxon>
        <taxon>Ovalentaria</taxon>
        <taxon>Cichlomorphae</taxon>
        <taxon>Cichliformes</taxon>
        <taxon>Cichlidae</taxon>
        <taxon>New World cichlids</taxon>
        <taxon>Cichlasomatinae</taxon>
        <taxon>Heroini</taxon>
        <taxon>Amphilophus</taxon>
    </lineage>
</organism>
<dbReference type="GO" id="GO:0072557">
    <property type="term" value="C:IPAF inflammasome complex"/>
    <property type="evidence" value="ECO:0007669"/>
    <property type="project" value="TreeGrafter"/>
</dbReference>
<dbReference type="Proteomes" id="UP000261340">
    <property type="component" value="Unplaced"/>
</dbReference>
<dbReference type="GO" id="GO:0072559">
    <property type="term" value="C:NLRP3 inflammasome complex"/>
    <property type="evidence" value="ECO:0007669"/>
    <property type="project" value="TreeGrafter"/>
</dbReference>
<name>A0A3Q0RDZ2_AMPCI</name>
<dbReference type="GO" id="GO:0004197">
    <property type="term" value="F:cysteine-type endopeptidase activity"/>
    <property type="evidence" value="ECO:0007669"/>
    <property type="project" value="InterPro"/>
</dbReference>
<reference evidence="2" key="1">
    <citation type="submission" date="2025-08" db="UniProtKB">
        <authorList>
            <consortium name="Ensembl"/>
        </authorList>
    </citation>
    <scope>IDENTIFICATION</scope>
</reference>
<dbReference type="PANTHER" id="PTHR47901:SF3">
    <property type="entry name" value="CASPASE-1"/>
    <property type="match status" value="1"/>
</dbReference>
<proteinExistence type="predicted"/>
<sequence length="113" mass="12941">MASQELARVRAAFVWRVSTEILKQLLEALVSEGILNDLDKESILEENPVRADKARCFIDTVRKKGDKACEILIRDLETINPTLFSQLHLYSDPSAQQGEATYLYKSNFFEQFT</sequence>
<dbReference type="InterPro" id="IPR011029">
    <property type="entry name" value="DEATH-like_dom_sf"/>
</dbReference>
<accession>A0A3Q0RDZ2</accession>
<dbReference type="GO" id="GO:0006508">
    <property type="term" value="P:proteolysis"/>
    <property type="evidence" value="ECO:0007669"/>
    <property type="project" value="InterPro"/>
</dbReference>
<dbReference type="SUPFAM" id="SSF47986">
    <property type="entry name" value="DEATH domain"/>
    <property type="match status" value="1"/>
</dbReference>
<dbReference type="Ensembl" id="ENSACIT00000009011.1">
    <property type="protein sequence ID" value="ENSACIP00000008751.1"/>
    <property type="gene ID" value="ENSACIG00000006850.1"/>
</dbReference>
<dbReference type="InterPro" id="IPR001315">
    <property type="entry name" value="CARD"/>
</dbReference>
<dbReference type="GeneTree" id="ENSGT00940000176853"/>
<dbReference type="AlphaFoldDB" id="A0A3Q0RDZ2"/>
<dbReference type="STRING" id="61819.ENSACIP00000008751"/>
<keyword evidence="3" id="KW-1185">Reference proteome</keyword>
<dbReference type="InterPro" id="IPR002398">
    <property type="entry name" value="Pept_C14"/>
</dbReference>
<dbReference type="SMART" id="SM00114">
    <property type="entry name" value="CARD"/>
    <property type="match status" value="1"/>
</dbReference>
<dbReference type="GO" id="GO:0050727">
    <property type="term" value="P:regulation of inflammatory response"/>
    <property type="evidence" value="ECO:0007669"/>
    <property type="project" value="TreeGrafter"/>
</dbReference>
<dbReference type="PANTHER" id="PTHR47901">
    <property type="entry name" value="CASPASE RECRUITMENT DOMAIN-CONTAINING PROTEIN 18"/>
    <property type="match status" value="1"/>
</dbReference>
<dbReference type="GO" id="GO:0042981">
    <property type="term" value="P:regulation of apoptotic process"/>
    <property type="evidence" value="ECO:0007669"/>
    <property type="project" value="InterPro"/>
</dbReference>
<feature type="domain" description="CARD" evidence="1">
    <location>
        <begin position="1"/>
        <end position="91"/>
    </location>
</feature>
<evidence type="ECO:0000313" key="2">
    <source>
        <dbReference type="Ensembl" id="ENSACIP00000008751.1"/>
    </source>
</evidence>
<dbReference type="OMA" id="CEKEMVT"/>
<dbReference type="Pfam" id="PF00619">
    <property type="entry name" value="CARD"/>
    <property type="match status" value="1"/>
</dbReference>
<evidence type="ECO:0000313" key="3">
    <source>
        <dbReference type="Proteomes" id="UP000261340"/>
    </source>
</evidence>
<protein>
    <recommendedName>
        <fullName evidence="1">CARD domain-containing protein</fullName>
    </recommendedName>
</protein>
<reference evidence="2" key="2">
    <citation type="submission" date="2025-09" db="UniProtKB">
        <authorList>
            <consortium name="Ensembl"/>
        </authorList>
    </citation>
    <scope>IDENTIFICATION</scope>
</reference>
<dbReference type="PROSITE" id="PS50209">
    <property type="entry name" value="CARD"/>
    <property type="match status" value="1"/>
</dbReference>
<dbReference type="GO" id="GO:0097169">
    <property type="term" value="C:AIM2 inflammasome complex"/>
    <property type="evidence" value="ECO:0007669"/>
    <property type="project" value="TreeGrafter"/>
</dbReference>
<dbReference type="Gene3D" id="1.10.533.10">
    <property type="entry name" value="Death Domain, Fas"/>
    <property type="match status" value="1"/>
</dbReference>